<dbReference type="GO" id="GO:0000981">
    <property type="term" value="F:DNA-binding transcription factor activity, RNA polymerase II-specific"/>
    <property type="evidence" value="ECO:0007669"/>
    <property type="project" value="TreeGrafter"/>
</dbReference>
<dbReference type="SMART" id="SM01372">
    <property type="entry name" value="E2F_TDP"/>
    <property type="match status" value="1"/>
</dbReference>
<keyword evidence="1" id="KW-0805">Transcription regulation</keyword>
<keyword evidence="1" id="KW-0539">Nucleus</keyword>
<keyword evidence="2" id="KW-0175">Coiled coil</keyword>
<evidence type="ECO:0000256" key="1">
    <source>
        <dbReference type="RuleBase" id="RU003796"/>
    </source>
</evidence>
<dbReference type="FunFam" id="1.10.10.10:FF:000360">
    <property type="entry name" value="Transcription factor Dp-1, a"/>
    <property type="match status" value="1"/>
</dbReference>
<comment type="caution">
    <text evidence="4">The sequence shown here is derived from an EMBL/GenBank/DDBJ whole genome shotgun (WGS) entry which is preliminary data.</text>
</comment>
<keyword evidence="5" id="KW-1185">Reference proteome</keyword>
<evidence type="ECO:0000313" key="5">
    <source>
        <dbReference type="Proteomes" id="UP000688137"/>
    </source>
</evidence>
<dbReference type="Proteomes" id="UP000688137">
    <property type="component" value="Unassembled WGS sequence"/>
</dbReference>
<keyword evidence="1" id="KW-0238">DNA-binding</keyword>
<evidence type="ECO:0000259" key="3">
    <source>
        <dbReference type="SMART" id="SM01372"/>
    </source>
</evidence>
<feature type="coiled-coil region" evidence="2">
    <location>
        <begin position="246"/>
        <end position="273"/>
    </location>
</feature>
<dbReference type="InterPro" id="IPR015648">
    <property type="entry name" value="Transcrpt_fac_DP"/>
</dbReference>
<dbReference type="AlphaFoldDB" id="A0A8S1L7N5"/>
<proteinExistence type="inferred from homology"/>
<dbReference type="GO" id="GO:0005634">
    <property type="term" value="C:nucleus"/>
    <property type="evidence" value="ECO:0007669"/>
    <property type="project" value="UniProtKB-SubCell"/>
</dbReference>
<comment type="similarity">
    <text evidence="1">Belongs to the E2F/DP family.</text>
</comment>
<protein>
    <recommendedName>
        <fullName evidence="3">E2F/DP family winged-helix DNA-binding domain-containing protein</fullName>
    </recommendedName>
</protein>
<dbReference type="PANTHER" id="PTHR12548">
    <property type="entry name" value="TRANSCRIPTION FACTOR DP"/>
    <property type="match status" value="1"/>
</dbReference>
<dbReference type="GO" id="GO:0000977">
    <property type="term" value="F:RNA polymerase II transcription regulatory region sequence-specific DNA binding"/>
    <property type="evidence" value="ECO:0007669"/>
    <property type="project" value="TreeGrafter"/>
</dbReference>
<evidence type="ECO:0000313" key="4">
    <source>
        <dbReference type="EMBL" id="CAD8061632.1"/>
    </source>
</evidence>
<feature type="domain" description="E2F/DP family winged-helix DNA-binding" evidence="3">
    <location>
        <begin position="154"/>
        <end position="236"/>
    </location>
</feature>
<name>A0A8S1L7N5_PARPR</name>
<gene>
    <name evidence="4" type="ORF">PPRIM_AZ9-3.1.T0320052</name>
</gene>
<comment type="subcellular location">
    <subcellularLocation>
        <location evidence="1">Nucleus</location>
    </subcellularLocation>
</comment>
<accession>A0A8S1L7N5</accession>
<dbReference type="OMA" id="IVQVNEF"/>
<reference evidence="4" key="1">
    <citation type="submission" date="2021-01" db="EMBL/GenBank/DDBJ databases">
        <authorList>
            <consortium name="Genoscope - CEA"/>
            <person name="William W."/>
        </authorList>
    </citation>
    <scope>NUCLEOTIDE SEQUENCE</scope>
</reference>
<dbReference type="Pfam" id="PF02319">
    <property type="entry name" value="WHD_E2F_TDP"/>
    <property type="match status" value="1"/>
</dbReference>
<dbReference type="GO" id="GO:0051726">
    <property type="term" value="P:regulation of cell cycle"/>
    <property type="evidence" value="ECO:0007669"/>
    <property type="project" value="InterPro"/>
</dbReference>
<keyword evidence="1" id="KW-0804">Transcription</keyword>
<sequence length="364" mass="42957">MCDQTPIEYRSEFESSPMNFGQPNMILFQPYSPLQLRINCSPNNLLIQDYYSAQPNQVQEDLFPFDQQPLQKMFELQISNDESPQIKQIVIKQSNTKQSGFQIVHVNTQQMTPQKYNNQHMNRHHALQKNISYSEKIEKKNYNYYQYQEQTPLRSQKGLRNLSVKVRDIVMELKSTTYKDVAQRLIQDLGQDGQLLDLDNPKDEQNIKRRVYDALNVMIASKVLKKEGKKVISDMQGKTRTRRNETDNQKEELQTLKSIIKEKKKRLKELFTKTLALENLIKRNSTNELKNKFMFPILTFQGHQQQIKLRMDSKVLKIMSQQRLALNADLDILVQMKMQQIYKNDDLFIPKELLDIVQVNEFCS</sequence>
<dbReference type="EMBL" id="CAJJDM010000031">
    <property type="protein sequence ID" value="CAD8061632.1"/>
    <property type="molecule type" value="Genomic_DNA"/>
</dbReference>
<dbReference type="InterPro" id="IPR003316">
    <property type="entry name" value="E2F_WHTH_DNA-bd_dom"/>
</dbReference>
<dbReference type="PANTHER" id="PTHR12548:SF9">
    <property type="entry name" value="TRANSCRIPTION FACTOR DP"/>
    <property type="match status" value="1"/>
</dbReference>
<organism evidence="4 5">
    <name type="scientific">Paramecium primaurelia</name>
    <dbReference type="NCBI Taxonomy" id="5886"/>
    <lineage>
        <taxon>Eukaryota</taxon>
        <taxon>Sar</taxon>
        <taxon>Alveolata</taxon>
        <taxon>Ciliophora</taxon>
        <taxon>Intramacronucleata</taxon>
        <taxon>Oligohymenophorea</taxon>
        <taxon>Peniculida</taxon>
        <taxon>Parameciidae</taxon>
        <taxon>Paramecium</taxon>
    </lineage>
</organism>
<dbReference type="GO" id="GO:0005667">
    <property type="term" value="C:transcription regulator complex"/>
    <property type="evidence" value="ECO:0007669"/>
    <property type="project" value="InterPro"/>
</dbReference>
<evidence type="ECO:0000256" key="2">
    <source>
        <dbReference type="SAM" id="Coils"/>
    </source>
</evidence>